<name>I1RWF0_GIBZE</name>
<dbReference type="VEuPathDB" id="FungiDB:FGRAMPH1_01G10393"/>
<keyword evidence="3" id="KW-1185">Reference proteome</keyword>
<sequence>MGERLGKQSSKHAHRRPLYYISEASTMPLIIRSIRRQKSGWGAVSSDTIPVSSSRHSHAIFGEGDAPTLPRSLAAVRNTFCPPTCALCSDTDLERLEAWVKQVDLILRLSAGGTNNIFVSRTAITPQGSCRKLQHDVFLCVEYDKPSLLSRVKKHDYVLKHLCPMVS</sequence>
<gene>
    <name evidence="2" type="primary">FG08616.1</name>
    <name evidence="1" type="ORF">FGRAMPH1_01T10393</name>
</gene>
<organism evidence="1 3">
    <name type="scientific">Gibberella zeae (strain ATCC MYA-4620 / CBS 123657 / FGSC 9075 / NRRL 31084 / PH-1)</name>
    <name type="common">Wheat head blight fungus</name>
    <name type="synonym">Fusarium graminearum</name>
    <dbReference type="NCBI Taxonomy" id="229533"/>
    <lineage>
        <taxon>Eukaryota</taxon>
        <taxon>Fungi</taxon>
        <taxon>Dikarya</taxon>
        <taxon>Ascomycota</taxon>
        <taxon>Pezizomycotina</taxon>
        <taxon>Sordariomycetes</taxon>
        <taxon>Hypocreomycetidae</taxon>
        <taxon>Hypocreales</taxon>
        <taxon>Nectriaceae</taxon>
        <taxon>Fusarium</taxon>
    </lineage>
</organism>
<dbReference type="InParanoid" id="I1RWF0"/>
<dbReference type="EMBL" id="HG970333">
    <property type="protein sequence ID" value="CEF76999.1"/>
    <property type="molecule type" value="Genomic_DNA"/>
</dbReference>
<dbReference type="EnsemblFungi" id="CEF76999">
    <property type="protein sequence ID" value="CEF76999"/>
    <property type="gene ID" value="FGRRES_08616"/>
</dbReference>
<reference evidence="2" key="4">
    <citation type="submission" date="2017-01" db="UniProtKB">
        <authorList>
            <consortium name="EnsemblFungi"/>
        </authorList>
    </citation>
    <scope>IDENTIFICATION</scope>
    <source>
        <strain evidence="2">PH-1 / ATCC MYA-4620 / FGSC 9075 / NRRL 31084</strain>
    </source>
</reference>
<dbReference type="HOGENOM" id="CLU_1594694_0_0_1"/>
<reference evidence="2 3" key="2">
    <citation type="journal article" date="2010" name="Nature">
        <title>Comparative genomics reveals mobile pathogenicity chromosomes in Fusarium.</title>
        <authorList>
            <person name="Ma L.J."/>
            <person name="van der Does H.C."/>
            <person name="Borkovich K.A."/>
            <person name="Coleman J.J."/>
            <person name="Daboussi M.J."/>
            <person name="Di Pietro A."/>
            <person name="Dufresne M."/>
            <person name="Freitag M."/>
            <person name="Grabherr M."/>
            <person name="Henrissat B."/>
            <person name="Houterman P.M."/>
            <person name="Kang S."/>
            <person name="Shim W.B."/>
            <person name="Woloshuk C."/>
            <person name="Xie X."/>
            <person name="Xu J.R."/>
            <person name="Antoniw J."/>
            <person name="Baker S.E."/>
            <person name="Bluhm B.H."/>
            <person name="Breakspear A."/>
            <person name="Brown D.W."/>
            <person name="Butchko R.A."/>
            <person name="Chapman S."/>
            <person name="Coulson R."/>
            <person name="Coutinho P.M."/>
            <person name="Danchin E.G."/>
            <person name="Diener A."/>
            <person name="Gale L.R."/>
            <person name="Gardiner D.M."/>
            <person name="Goff S."/>
            <person name="Hammond-Kosack K.E."/>
            <person name="Hilburn K."/>
            <person name="Hua-Van A."/>
            <person name="Jonkers W."/>
            <person name="Kazan K."/>
            <person name="Kodira C.D."/>
            <person name="Koehrsen M."/>
            <person name="Kumar L."/>
            <person name="Lee Y.H."/>
            <person name="Li L."/>
            <person name="Manners J.M."/>
            <person name="Miranda-Saavedra D."/>
            <person name="Mukherjee M."/>
            <person name="Park G."/>
            <person name="Park J."/>
            <person name="Park S.Y."/>
            <person name="Proctor R.H."/>
            <person name="Regev A."/>
            <person name="Ruiz-Roldan M.C."/>
            <person name="Sain D."/>
            <person name="Sakthikumar S."/>
            <person name="Sykes S."/>
            <person name="Schwartz D.C."/>
            <person name="Turgeon B.G."/>
            <person name="Wapinski I."/>
            <person name="Yoder O."/>
            <person name="Young S."/>
            <person name="Zeng Q."/>
            <person name="Zhou S."/>
            <person name="Galagan J."/>
            <person name="Cuomo C.A."/>
            <person name="Kistler H.C."/>
            <person name="Rep M."/>
        </authorList>
    </citation>
    <scope>GENOME REANNOTATION</scope>
    <source>
        <strain evidence="3">ATCC MYA-4620 / CBS 123657 / FGSC 9075 / NRRL 31084 / PH-1</strain>
        <strain evidence="2">PH-1 / ATCC MYA-4620 / FGSC 9075 / NRRL 31084</strain>
    </source>
</reference>
<accession>I1RWF0</accession>
<reference evidence="2 3" key="1">
    <citation type="journal article" date="2007" name="Science">
        <title>The Fusarium graminearum genome reveals a link between localized polymorphism and pathogen specialization.</title>
        <authorList>
            <person name="Cuomo C.A."/>
            <person name="Gueldener U."/>
            <person name="Xu J.-R."/>
            <person name="Trail F."/>
            <person name="Turgeon B.G."/>
            <person name="Di Pietro A."/>
            <person name="Walton J.D."/>
            <person name="Ma L.-J."/>
            <person name="Baker S.E."/>
            <person name="Rep M."/>
            <person name="Adam G."/>
            <person name="Antoniw J."/>
            <person name="Baldwin T."/>
            <person name="Calvo S.E."/>
            <person name="Chang Y.-L."/>
            <person name="DeCaprio D."/>
            <person name="Gale L.R."/>
            <person name="Gnerre S."/>
            <person name="Goswami R.S."/>
            <person name="Hammond-Kosack K."/>
            <person name="Harris L.J."/>
            <person name="Hilburn K."/>
            <person name="Kennell J.C."/>
            <person name="Kroken S."/>
            <person name="Magnuson J.K."/>
            <person name="Mannhaupt G."/>
            <person name="Mauceli E.W."/>
            <person name="Mewes H.-W."/>
            <person name="Mitterbauer R."/>
            <person name="Muehlbauer G."/>
            <person name="Muensterkoetter M."/>
            <person name="Nelson D."/>
            <person name="O'Donnell K."/>
            <person name="Ouellet T."/>
            <person name="Qi W."/>
            <person name="Quesneville H."/>
            <person name="Roncero M.I.G."/>
            <person name="Seong K.-Y."/>
            <person name="Tetko I.V."/>
            <person name="Urban M."/>
            <person name="Waalwijk C."/>
            <person name="Ward T.J."/>
            <person name="Yao J."/>
            <person name="Birren B.W."/>
            <person name="Kistler H.C."/>
        </authorList>
    </citation>
    <scope>NUCLEOTIDE SEQUENCE [LARGE SCALE GENOMIC DNA]</scope>
    <source>
        <strain evidence="3">ATCC MYA-4620 / CBS 123657 / FGSC 9075 / NRRL 31084 / PH-1</strain>
        <strain evidence="2">PH-1 / ATCC MYA-4620 / FGSC 9075 / NRRL 31084</strain>
    </source>
</reference>
<dbReference type="AlphaFoldDB" id="I1RWF0"/>
<reference evidence="1 3" key="3">
    <citation type="journal article" date="2015" name="BMC Genomics">
        <title>The completed genome sequence of the pathogenic ascomycete fungus Fusarium graminearum.</title>
        <authorList>
            <person name="King R."/>
            <person name="Urban M."/>
            <person name="Hammond-Kosack M.C."/>
            <person name="Hassani-Pak K."/>
            <person name="Hammond-Kosack K.E."/>
        </authorList>
    </citation>
    <scope>NUCLEOTIDE SEQUENCE [LARGE SCALE GENOMIC DNA]</scope>
    <source>
        <strain evidence="3">ATCC MYA-4620 / CBS 123657 / FGSC 9075 / NRRL 31084 / PH-1</strain>
        <strain evidence="1">PH-1</strain>
    </source>
</reference>
<evidence type="ECO:0000313" key="2">
    <source>
        <dbReference type="EnsemblFungi" id="CEF76999"/>
    </source>
</evidence>
<accession>A0A098DDF0</accession>
<evidence type="ECO:0000313" key="1">
    <source>
        <dbReference type="EMBL" id="CEF76999.1"/>
    </source>
</evidence>
<dbReference type="KEGG" id="fgr:FGSG_08616"/>
<dbReference type="RefSeq" id="XP_011320130.1">
    <property type="nucleotide sequence ID" value="XM_011321828.1"/>
</dbReference>
<protein>
    <submittedName>
        <fullName evidence="1">Chromosome 2, complete genome</fullName>
    </submittedName>
</protein>
<evidence type="ECO:0000313" key="3">
    <source>
        <dbReference type="Proteomes" id="UP000070720"/>
    </source>
</evidence>
<dbReference type="Proteomes" id="UP000070720">
    <property type="component" value="Chromosome 2"/>
</dbReference>
<dbReference type="OrthoDB" id="10272467at2759"/>
<proteinExistence type="predicted"/>